<gene>
    <name evidence="1" type="ORF">IPP15_19355</name>
</gene>
<accession>A0A9D7SYK7</accession>
<dbReference type="AlphaFoldDB" id="A0A9D7SYK7"/>
<name>A0A9D7SYK7_9BACT</name>
<sequence>MATRSKIEKEEEMKSEEYLHEMNSTVDLLIKHMEQLINEQDPTPHALILQQLLEKIEAIDYQARAFPSRCSERTANESRYNCSAG</sequence>
<dbReference type="EMBL" id="JADKGY010000029">
    <property type="protein sequence ID" value="MBK9984494.1"/>
    <property type="molecule type" value="Genomic_DNA"/>
</dbReference>
<proteinExistence type="predicted"/>
<evidence type="ECO:0000313" key="1">
    <source>
        <dbReference type="EMBL" id="MBK9984494.1"/>
    </source>
</evidence>
<reference evidence="1 2" key="1">
    <citation type="submission" date="2020-10" db="EMBL/GenBank/DDBJ databases">
        <title>Connecting structure to function with the recovery of over 1000 high-quality activated sludge metagenome-assembled genomes encoding full-length rRNA genes using long-read sequencing.</title>
        <authorList>
            <person name="Singleton C.M."/>
            <person name="Petriglieri F."/>
            <person name="Kristensen J.M."/>
            <person name="Kirkegaard R.H."/>
            <person name="Michaelsen T.Y."/>
            <person name="Andersen M.H."/>
            <person name="Karst S.M."/>
            <person name="Dueholm M.S."/>
            <person name="Nielsen P.H."/>
            <person name="Albertsen M."/>
        </authorList>
    </citation>
    <scope>NUCLEOTIDE SEQUENCE [LARGE SCALE GENOMIC DNA]</scope>
    <source>
        <strain evidence="1">Ribe_18-Q3-R11-54_MAXAC.273</strain>
    </source>
</reference>
<dbReference type="Proteomes" id="UP000808337">
    <property type="component" value="Unassembled WGS sequence"/>
</dbReference>
<comment type="caution">
    <text evidence="1">The sequence shown here is derived from an EMBL/GenBank/DDBJ whole genome shotgun (WGS) entry which is preliminary data.</text>
</comment>
<organism evidence="1 2">
    <name type="scientific">Candidatus Opimibacter skivensis</name>
    <dbReference type="NCBI Taxonomy" id="2982028"/>
    <lineage>
        <taxon>Bacteria</taxon>
        <taxon>Pseudomonadati</taxon>
        <taxon>Bacteroidota</taxon>
        <taxon>Saprospiria</taxon>
        <taxon>Saprospirales</taxon>
        <taxon>Saprospiraceae</taxon>
        <taxon>Candidatus Opimibacter</taxon>
    </lineage>
</organism>
<evidence type="ECO:0000313" key="2">
    <source>
        <dbReference type="Proteomes" id="UP000808337"/>
    </source>
</evidence>
<protein>
    <submittedName>
        <fullName evidence="1">Uncharacterized protein</fullName>
    </submittedName>
</protein>